<dbReference type="PROSITE" id="PS00486">
    <property type="entry name" value="DNA_MISMATCH_REPAIR_2"/>
    <property type="match status" value="1"/>
</dbReference>
<name>A0A5J5DH71_9PERO</name>
<dbReference type="EMBL" id="VOFY01000005">
    <property type="protein sequence ID" value="KAA8592697.1"/>
    <property type="molecule type" value="Genomic_DNA"/>
</dbReference>
<evidence type="ECO:0000313" key="6">
    <source>
        <dbReference type="EMBL" id="KAA8592697.1"/>
    </source>
</evidence>
<dbReference type="GO" id="GO:0005524">
    <property type="term" value="F:ATP binding"/>
    <property type="evidence" value="ECO:0007669"/>
    <property type="project" value="UniProtKB-KW"/>
</dbReference>
<feature type="domain" description="DNA mismatch repair proteins mutS family" evidence="5">
    <location>
        <begin position="32"/>
        <end position="48"/>
    </location>
</feature>
<dbReference type="InterPro" id="IPR000432">
    <property type="entry name" value="DNA_mismatch_repair_MutS_C"/>
</dbReference>
<dbReference type="GO" id="GO:0006312">
    <property type="term" value="P:mitotic recombination"/>
    <property type="evidence" value="ECO:0007669"/>
    <property type="project" value="TreeGrafter"/>
</dbReference>
<dbReference type="PANTHER" id="PTHR11361:SF122">
    <property type="entry name" value="DNA MISMATCH REPAIR PROTEIN MSH3"/>
    <property type="match status" value="1"/>
</dbReference>
<evidence type="ECO:0000256" key="2">
    <source>
        <dbReference type="ARBA" id="ARBA00022840"/>
    </source>
</evidence>
<comment type="caution">
    <text evidence="6">The sequence shown here is derived from an EMBL/GenBank/DDBJ whole genome shotgun (WGS) entry which is preliminary data.</text>
</comment>
<dbReference type="InterPro" id="IPR045076">
    <property type="entry name" value="MutS"/>
</dbReference>
<feature type="non-terminal residue" evidence="6">
    <location>
        <position position="105"/>
    </location>
</feature>
<keyword evidence="4" id="KW-0234">DNA repair</keyword>
<evidence type="ECO:0000313" key="7">
    <source>
        <dbReference type="Proteomes" id="UP000327493"/>
    </source>
</evidence>
<keyword evidence="7" id="KW-1185">Reference proteome</keyword>
<dbReference type="InterPro" id="IPR027417">
    <property type="entry name" value="P-loop_NTPase"/>
</dbReference>
<dbReference type="Gene3D" id="3.40.50.300">
    <property type="entry name" value="P-loop containing nucleotide triphosphate hydrolases"/>
    <property type="match status" value="1"/>
</dbReference>
<sequence length="105" mass="11905">MGATDNIYKGRSTFMEELTEASEIIFRATERSLVILDELGRGTSTHDGIAIAHATLEYFIRDVKALTLFVTHYPPLCELERVYPEHVSNYHMAFLLNEPDIATDT</sequence>
<proteinExistence type="predicted"/>
<evidence type="ECO:0000256" key="3">
    <source>
        <dbReference type="ARBA" id="ARBA00023125"/>
    </source>
</evidence>
<keyword evidence="4" id="KW-0227">DNA damage</keyword>
<dbReference type="GO" id="GO:0005634">
    <property type="term" value="C:nucleus"/>
    <property type="evidence" value="ECO:0007669"/>
    <property type="project" value="TreeGrafter"/>
</dbReference>
<dbReference type="AlphaFoldDB" id="A0A5J5DH71"/>
<keyword evidence="3" id="KW-0238">DNA-binding</keyword>
<dbReference type="SMART" id="SM00534">
    <property type="entry name" value="MUTSac"/>
    <property type="match status" value="1"/>
</dbReference>
<protein>
    <recommendedName>
        <fullName evidence="5">DNA mismatch repair proteins mutS family domain-containing protein</fullName>
    </recommendedName>
</protein>
<gene>
    <name evidence="6" type="ORF">FQN60_018152</name>
</gene>
<evidence type="ECO:0000256" key="4">
    <source>
        <dbReference type="ARBA" id="ARBA00023204"/>
    </source>
</evidence>
<dbReference type="GO" id="GO:0016447">
    <property type="term" value="P:somatic recombination of immunoglobulin gene segments"/>
    <property type="evidence" value="ECO:0007669"/>
    <property type="project" value="TreeGrafter"/>
</dbReference>
<dbReference type="Pfam" id="PF00488">
    <property type="entry name" value="MutS_V"/>
    <property type="match status" value="1"/>
</dbReference>
<dbReference type="SUPFAM" id="SSF52540">
    <property type="entry name" value="P-loop containing nucleoside triphosphate hydrolases"/>
    <property type="match status" value="1"/>
</dbReference>
<keyword evidence="2" id="KW-0067">ATP-binding</keyword>
<keyword evidence="1" id="KW-0547">Nucleotide-binding</keyword>
<evidence type="ECO:0000259" key="5">
    <source>
        <dbReference type="PROSITE" id="PS00486"/>
    </source>
</evidence>
<accession>A0A5J5DH71</accession>
<organism evidence="6 7">
    <name type="scientific">Etheostoma spectabile</name>
    <name type="common">orangethroat darter</name>
    <dbReference type="NCBI Taxonomy" id="54343"/>
    <lineage>
        <taxon>Eukaryota</taxon>
        <taxon>Metazoa</taxon>
        <taxon>Chordata</taxon>
        <taxon>Craniata</taxon>
        <taxon>Vertebrata</taxon>
        <taxon>Euteleostomi</taxon>
        <taxon>Actinopterygii</taxon>
        <taxon>Neopterygii</taxon>
        <taxon>Teleostei</taxon>
        <taxon>Neoteleostei</taxon>
        <taxon>Acanthomorphata</taxon>
        <taxon>Eupercaria</taxon>
        <taxon>Perciformes</taxon>
        <taxon>Percoidei</taxon>
        <taxon>Percidae</taxon>
        <taxon>Etheostomatinae</taxon>
        <taxon>Etheostoma</taxon>
    </lineage>
</organism>
<dbReference type="Proteomes" id="UP000327493">
    <property type="component" value="Chromosome 5"/>
</dbReference>
<evidence type="ECO:0000256" key="1">
    <source>
        <dbReference type="ARBA" id="ARBA00022741"/>
    </source>
</evidence>
<reference evidence="6 7" key="1">
    <citation type="submission" date="2019-08" db="EMBL/GenBank/DDBJ databases">
        <title>A chromosome-level genome assembly, high-density linkage maps, and genome scans reveal the genomic architecture of hybrid incompatibilities underlying speciation via character displacement in darters (Percidae: Etheostominae).</title>
        <authorList>
            <person name="Moran R.L."/>
            <person name="Catchen J.M."/>
            <person name="Fuller R.C."/>
        </authorList>
    </citation>
    <scope>NUCLEOTIDE SEQUENCE [LARGE SCALE GENOMIC DNA]</scope>
    <source>
        <strain evidence="6">EspeVRDwgs_2016</strain>
        <tissue evidence="6">Muscle</tissue>
    </source>
</reference>
<dbReference type="GO" id="GO:0140664">
    <property type="term" value="F:ATP-dependent DNA damage sensor activity"/>
    <property type="evidence" value="ECO:0007669"/>
    <property type="project" value="InterPro"/>
</dbReference>
<dbReference type="GO" id="GO:0006298">
    <property type="term" value="P:mismatch repair"/>
    <property type="evidence" value="ECO:0007669"/>
    <property type="project" value="InterPro"/>
</dbReference>
<dbReference type="PANTHER" id="PTHR11361">
    <property type="entry name" value="DNA MISMATCH REPAIR PROTEIN MUTS FAMILY MEMBER"/>
    <property type="match status" value="1"/>
</dbReference>
<dbReference type="GO" id="GO:0030983">
    <property type="term" value="F:mismatched DNA binding"/>
    <property type="evidence" value="ECO:0007669"/>
    <property type="project" value="InterPro"/>
</dbReference>